<protein>
    <submittedName>
        <fullName evidence="1">Uncharacterized protein</fullName>
    </submittedName>
</protein>
<reference evidence="1 2" key="1">
    <citation type="journal article" name="Sci. Rep.">
        <title>Genome-scale phylogenetic analyses confirm Olpidium as the closest living zoosporic fungus to the non-flagellated, terrestrial fungi.</title>
        <authorList>
            <person name="Chang Y."/>
            <person name="Rochon D."/>
            <person name="Sekimoto S."/>
            <person name="Wang Y."/>
            <person name="Chovatia M."/>
            <person name="Sandor L."/>
            <person name="Salamov A."/>
            <person name="Grigoriev I.V."/>
            <person name="Stajich J.E."/>
            <person name="Spatafora J.W."/>
        </authorList>
    </citation>
    <scope>NUCLEOTIDE SEQUENCE [LARGE SCALE GENOMIC DNA]</scope>
    <source>
        <strain evidence="1">S191</strain>
    </source>
</reference>
<dbReference type="Proteomes" id="UP000673691">
    <property type="component" value="Unassembled WGS sequence"/>
</dbReference>
<keyword evidence="2" id="KW-1185">Reference proteome</keyword>
<dbReference type="AlphaFoldDB" id="A0A8H7ZZH1"/>
<accession>A0A8H7ZZH1</accession>
<gene>
    <name evidence="1" type="ORF">BJ554DRAFT_5478</name>
</gene>
<dbReference type="EMBL" id="JAEFCI010002455">
    <property type="protein sequence ID" value="KAG5462222.1"/>
    <property type="molecule type" value="Genomic_DNA"/>
</dbReference>
<comment type="caution">
    <text evidence="1">The sequence shown here is derived from an EMBL/GenBank/DDBJ whole genome shotgun (WGS) entry which is preliminary data.</text>
</comment>
<evidence type="ECO:0000313" key="1">
    <source>
        <dbReference type="EMBL" id="KAG5462222.1"/>
    </source>
</evidence>
<sequence>MEGGKAGSPVVLEAVRSRTEDASFRRSIRPGFPLLPHAPRPTPAVSIPKADFRDLRIRGWSPQ</sequence>
<evidence type="ECO:0000313" key="2">
    <source>
        <dbReference type="Proteomes" id="UP000673691"/>
    </source>
</evidence>
<name>A0A8H7ZZH1_9FUNG</name>
<proteinExistence type="predicted"/>
<organism evidence="1 2">
    <name type="scientific">Olpidium bornovanus</name>
    <dbReference type="NCBI Taxonomy" id="278681"/>
    <lineage>
        <taxon>Eukaryota</taxon>
        <taxon>Fungi</taxon>
        <taxon>Fungi incertae sedis</taxon>
        <taxon>Olpidiomycota</taxon>
        <taxon>Olpidiomycotina</taxon>
        <taxon>Olpidiomycetes</taxon>
        <taxon>Olpidiales</taxon>
        <taxon>Olpidiaceae</taxon>
        <taxon>Olpidium</taxon>
    </lineage>
</organism>